<evidence type="ECO:0000259" key="4">
    <source>
        <dbReference type="Pfam" id="PF00291"/>
    </source>
</evidence>
<sequence length="346" mass="35596">MTIIGDARGVRQAGNAGILSSVTDLIGNTPIVELHNLAAGLDCRVLVKLESRNPGGSSKDRIALNLIRTAEADGSLKPGATIVESSSGNTGIGLALVGRLTGHPVIIIHSAFISAEKRALLTAYGAELIEADWEAGPENPQNARAIADRIAAEIPNAWRSSQYVNEANPAAHFATTGPEIWEQTDATVTHFVAGIGTGGTVTGTGRFLKSISGGAVRVVGANPVGSTYGGEPASTIIVDGVGTRWPEENWPSIFDKTVTDEILTIPDAVVYDTVRRLAVEESLLLGPSSGLAVAAALQVGRTAPAGSVIVVIAPDGGGNYLSKAFNDNWLDTVGVNADGFADGSGD</sequence>
<proteinExistence type="inferred from homology"/>
<organism evidence="5 6">
    <name type="scientific">Conyzicola lurida</name>
    <dbReference type="NCBI Taxonomy" id="1172621"/>
    <lineage>
        <taxon>Bacteria</taxon>
        <taxon>Bacillati</taxon>
        <taxon>Actinomycetota</taxon>
        <taxon>Actinomycetes</taxon>
        <taxon>Micrococcales</taxon>
        <taxon>Microbacteriaceae</taxon>
        <taxon>Conyzicola</taxon>
    </lineage>
</organism>
<evidence type="ECO:0000313" key="5">
    <source>
        <dbReference type="EMBL" id="MBB5842189.1"/>
    </source>
</evidence>
<name>A0A841AL74_9MICO</name>
<keyword evidence="5" id="KW-0456">Lyase</keyword>
<evidence type="ECO:0000256" key="1">
    <source>
        <dbReference type="ARBA" id="ARBA00001933"/>
    </source>
</evidence>
<dbReference type="InterPro" id="IPR036052">
    <property type="entry name" value="TrpB-like_PALP_sf"/>
</dbReference>
<dbReference type="SUPFAM" id="SSF53686">
    <property type="entry name" value="Tryptophan synthase beta subunit-like PLP-dependent enzymes"/>
    <property type="match status" value="1"/>
</dbReference>
<dbReference type="FunFam" id="3.40.50.1100:FF:000003">
    <property type="entry name" value="Cystathionine beta-synthase"/>
    <property type="match status" value="1"/>
</dbReference>
<keyword evidence="3" id="KW-0663">Pyridoxal phosphate</keyword>
<dbReference type="InterPro" id="IPR001926">
    <property type="entry name" value="TrpB-like_PALP"/>
</dbReference>
<evidence type="ECO:0000256" key="2">
    <source>
        <dbReference type="ARBA" id="ARBA00007103"/>
    </source>
</evidence>
<dbReference type="GO" id="GO:0004122">
    <property type="term" value="F:cystathionine beta-synthase activity"/>
    <property type="evidence" value="ECO:0007669"/>
    <property type="project" value="UniProtKB-EC"/>
</dbReference>
<dbReference type="AlphaFoldDB" id="A0A841AL74"/>
<dbReference type="EMBL" id="JACHMJ010000001">
    <property type="protein sequence ID" value="MBB5842189.1"/>
    <property type="molecule type" value="Genomic_DNA"/>
</dbReference>
<dbReference type="Gene3D" id="3.40.50.1100">
    <property type="match status" value="2"/>
</dbReference>
<dbReference type="Proteomes" id="UP000536685">
    <property type="component" value="Unassembled WGS sequence"/>
</dbReference>
<comment type="caution">
    <text evidence="5">The sequence shown here is derived from an EMBL/GenBank/DDBJ whole genome shotgun (WGS) entry which is preliminary data.</text>
</comment>
<reference evidence="5 6" key="1">
    <citation type="submission" date="2020-08" db="EMBL/GenBank/DDBJ databases">
        <title>Sequencing the genomes of 1000 actinobacteria strains.</title>
        <authorList>
            <person name="Klenk H.-P."/>
        </authorList>
    </citation>
    <scope>NUCLEOTIDE SEQUENCE [LARGE SCALE GENOMIC DNA]</scope>
    <source>
        <strain evidence="5 6">DSM 105784</strain>
    </source>
</reference>
<dbReference type="PANTHER" id="PTHR10314">
    <property type="entry name" value="CYSTATHIONINE BETA-SYNTHASE"/>
    <property type="match status" value="1"/>
</dbReference>
<keyword evidence="5" id="KW-0808">Transferase</keyword>
<comment type="similarity">
    <text evidence="2">Belongs to the cysteine synthase/cystathionine beta-synthase family.</text>
</comment>
<dbReference type="RefSeq" id="WP_184233369.1">
    <property type="nucleotide sequence ID" value="NZ_JACHMJ010000001.1"/>
</dbReference>
<dbReference type="EC" id="2.5.1.47" evidence="5"/>
<evidence type="ECO:0000256" key="3">
    <source>
        <dbReference type="ARBA" id="ARBA00022898"/>
    </source>
</evidence>
<comment type="cofactor">
    <cofactor evidence="1">
        <name>pyridoxal 5'-phosphate</name>
        <dbReference type="ChEBI" id="CHEBI:597326"/>
    </cofactor>
</comment>
<dbReference type="CDD" id="cd01561">
    <property type="entry name" value="CBS_like"/>
    <property type="match status" value="1"/>
</dbReference>
<protein>
    <submittedName>
        <fullName evidence="5">Cystathionine beta-synthase/cysteine synthase A</fullName>
        <ecNumber evidence="5">2.5.1.47</ecNumber>
        <ecNumber evidence="5">4.2.1.22</ecNumber>
    </submittedName>
</protein>
<dbReference type="GO" id="GO:0004124">
    <property type="term" value="F:cysteine synthase activity"/>
    <property type="evidence" value="ECO:0007669"/>
    <property type="project" value="UniProtKB-EC"/>
</dbReference>
<dbReference type="InterPro" id="IPR050214">
    <property type="entry name" value="Cys_Synth/Cystath_Beta-Synth"/>
</dbReference>
<dbReference type="EC" id="4.2.1.22" evidence="5"/>
<accession>A0A841AL74</accession>
<gene>
    <name evidence="5" type="ORF">HD599_000512</name>
</gene>
<feature type="domain" description="Tryptophan synthase beta chain-like PALP" evidence="4">
    <location>
        <begin position="22"/>
        <end position="315"/>
    </location>
</feature>
<keyword evidence="6" id="KW-1185">Reference proteome</keyword>
<evidence type="ECO:0000313" key="6">
    <source>
        <dbReference type="Proteomes" id="UP000536685"/>
    </source>
</evidence>
<dbReference type="Pfam" id="PF00291">
    <property type="entry name" value="PALP"/>
    <property type="match status" value="1"/>
</dbReference>